<reference evidence="1 2" key="1">
    <citation type="submission" date="2016-10" db="EMBL/GenBank/DDBJ databases">
        <authorList>
            <person name="de Groot N.N."/>
        </authorList>
    </citation>
    <scope>NUCLEOTIDE SEQUENCE [LARGE SCALE GENOMIC DNA]</scope>
    <source>
        <strain evidence="1 2">DSM 15695</strain>
    </source>
</reference>
<gene>
    <name evidence="1" type="ORF">SAMN04488558_1252</name>
</gene>
<keyword evidence="2" id="KW-1185">Reference proteome</keyword>
<dbReference type="RefSeq" id="WP_092572757.1">
    <property type="nucleotide sequence ID" value="NZ_CP149446.1"/>
</dbReference>
<dbReference type="Pfam" id="PF08843">
    <property type="entry name" value="AbiEii"/>
    <property type="match status" value="1"/>
</dbReference>
<keyword evidence="1" id="KW-0808">Transferase</keyword>
<evidence type="ECO:0000313" key="2">
    <source>
        <dbReference type="Proteomes" id="UP000198833"/>
    </source>
</evidence>
<dbReference type="GO" id="GO:0016740">
    <property type="term" value="F:transferase activity"/>
    <property type="evidence" value="ECO:0007669"/>
    <property type="project" value="UniProtKB-KW"/>
</dbReference>
<dbReference type="AlphaFoldDB" id="A0A1H9H564"/>
<protein>
    <submittedName>
        <fullName evidence="1">Predicted nucleotidyltransferase component of viral defense system</fullName>
    </submittedName>
</protein>
<sequence>MNKGSLTVRLRNRANELNINYNLALTQFFFDEFLRLLSQSKFKDNFMLKGGMLLSYTLGVQNRATQDINFLVKRINLDSHNIKSILISILSYSKQSDVWFEIEGEGEEIRSEDEYGGLRFKMIGHLSNMKIPFAVDIATGDPVYPNPVEKNYQTILGDRYELKFYPIESVLSEKLHTILVRAENNSRSKDYYDIYTILNKQLEKIDFEDLKVAVSLTFRYRQTVISKERAVEIINLIKLDEAIRDRWDRYQKKNPYAKGINFELVIETIYKLINEVM</sequence>
<proteinExistence type="predicted"/>
<evidence type="ECO:0000313" key="1">
    <source>
        <dbReference type="EMBL" id="SEQ57475.1"/>
    </source>
</evidence>
<dbReference type="OrthoDB" id="9808443at2"/>
<dbReference type="InterPro" id="IPR014942">
    <property type="entry name" value="AbiEii"/>
</dbReference>
<name>A0A1H9H564_9LACT</name>
<organism evidence="1 2">
    <name type="scientific">Ignavigranum ruoffiae</name>
    <dbReference type="NCBI Taxonomy" id="89093"/>
    <lineage>
        <taxon>Bacteria</taxon>
        <taxon>Bacillati</taxon>
        <taxon>Bacillota</taxon>
        <taxon>Bacilli</taxon>
        <taxon>Lactobacillales</taxon>
        <taxon>Aerococcaceae</taxon>
        <taxon>Ignavigranum</taxon>
    </lineage>
</organism>
<dbReference type="Proteomes" id="UP000198833">
    <property type="component" value="Unassembled WGS sequence"/>
</dbReference>
<dbReference type="EMBL" id="FOEN01000025">
    <property type="protein sequence ID" value="SEQ57475.1"/>
    <property type="molecule type" value="Genomic_DNA"/>
</dbReference>
<dbReference type="STRING" id="89093.SAMN04488558_1252"/>
<accession>A0A1H9H564</accession>